<dbReference type="Gene3D" id="1.20.1540.10">
    <property type="entry name" value="Rhomboid-like"/>
    <property type="match status" value="1"/>
</dbReference>
<accession>A0A5N5QTK8</accession>
<evidence type="ECO:0000256" key="2">
    <source>
        <dbReference type="ARBA" id="ARBA00022692"/>
    </source>
</evidence>
<dbReference type="Pfam" id="PF01694">
    <property type="entry name" value="Rhomboid"/>
    <property type="match status" value="1"/>
</dbReference>
<feature type="domain" description="Nudix hydrolase" evidence="7">
    <location>
        <begin position="435"/>
        <end position="584"/>
    </location>
</feature>
<feature type="compositionally biased region" description="Polar residues" evidence="5">
    <location>
        <begin position="586"/>
        <end position="599"/>
    </location>
</feature>
<gene>
    <name evidence="8" type="ORF">CTheo_1621</name>
</gene>
<sequence length="747" mass="82507">MPSLARPTLFVVGLSGIAYYAAGMATNRDTQYWAERLGAGQWWRGVTIPSSSEIQRARLLHLKQRLTENLSTLRESTTMLPNAVRQFVNRSAYIAANNWLAAGEGRRTSMMITGLFASIFMAWQIPALRIAMQRHFLHDPLSGRHYTMATSTFSHSAFMHLAFNSIALLSFGTAANGVLKKQQASAPSGIPESTSVYHFMAFFLSAGLFSSYVSHVISTRVRLPALLRTLASSPNRADIIATSTAHAIISPSLGASGAIYAAVTASALAFPDASVSLIFLPFVSLPIGAGVGGMVCLDILGVIRGWRTFDHWAHLGGAAFGVMYYRYGSGFWDWLGWKIWLVKIYRPIDERLLLESSTNLPVDRALVYLLVSDITMMSSRTTSKTHEHSVYSSKLKSITGDKLTLKPESETALEQLSQHVPSYPSPGRPKRFPRSRQAAVLVALFVGRLGDIYVLLSRRSLTLRTYGGDTSLPGGRMEPKDRSVEDTARREAFEEIGLPMDKRRIKFLCTLEPFLSGNNLIVTPVVVLIKDQSLQPKLNPPEVDLLFTHPLRAFLYKDPPTSLFPLGSHPPSNGAIRSIPRLLPSPSEQENSGNTTTASKKLRGPPQKKLFQLRHRRFSTRSYDARGPPAYPPPEQPSVAPYHSYVDVAWGPAGQPVRFHRFLTGREEQSVKPIFGLTASILLHAAMVAYHPQTPDFEVKAPDQRSTEERCAMAMQNVPVLRDAARAEGLKEWGPWGSDKTAPKAKL</sequence>
<dbReference type="EMBL" id="SSOP01000014">
    <property type="protein sequence ID" value="KAB5594988.1"/>
    <property type="molecule type" value="Genomic_DNA"/>
</dbReference>
<evidence type="ECO:0000256" key="5">
    <source>
        <dbReference type="SAM" id="MobiDB-lite"/>
    </source>
</evidence>
<dbReference type="Gene3D" id="3.90.79.10">
    <property type="entry name" value="Nucleoside Triphosphate Pyrophosphohydrolase"/>
    <property type="match status" value="1"/>
</dbReference>
<dbReference type="GO" id="GO:0016020">
    <property type="term" value="C:membrane"/>
    <property type="evidence" value="ECO:0007669"/>
    <property type="project" value="UniProtKB-SubCell"/>
</dbReference>
<dbReference type="PROSITE" id="PS51462">
    <property type="entry name" value="NUDIX"/>
    <property type="match status" value="1"/>
</dbReference>
<evidence type="ECO:0000256" key="4">
    <source>
        <dbReference type="ARBA" id="ARBA00023136"/>
    </source>
</evidence>
<dbReference type="GO" id="GO:0015938">
    <property type="term" value="P:coenzyme A catabolic process"/>
    <property type="evidence" value="ECO:0007669"/>
    <property type="project" value="TreeGrafter"/>
</dbReference>
<dbReference type="InterPro" id="IPR045121">
    <property type="entry name" value="CoAse"/>
</dbReference>
<dbReference type="GO" id="GO:0010945">
    <property type="term" value="F:coenzyme A diphosphatase activity"/>
    <property type="evidence" value="ECO:0007669"/>
    <property type="project" value="InterPro"/>
</dbReference>
<dbReference type="AlphaFoldDB" id="A0A5N5QTK8"/>
<feature type="transmembrane region" description="Helical" evidence="6">
    <location>
        <begin position="275"/>
        <end position="297"/>
    </location>
</feature>
<dbReference type="PANTHER" id="PTHR12992">
    <property type="entry name" value="NUDIX HYDROLASE"/>
    <property type="match status" value="1"/>
</dbReference>
<evidence type="ECO:0000256" key="1">
    <source>
        <dbReference type="ARBA" id="ARBA00004141"/>
    </source>
</evidence>
<feature type="transmembrane region" description="Helical" evidence="6">
    <location>
        <begin position="110"/>
        <end position="132"/>
    </location>
</feature>
<dbReference type="Proteomes" id="UP000383932">
    <property type="component" value="Unassembled WGS sequence"/>
</dbReference>
<dbReference type="InterPro" id="IPR015797">
    <property type="entry name" value="NUDIX_hydrolase-like_dom_sf"/>
</dbReference>
<keyword evidence="9" id="KW-1185">Reference proteome</keyword>
<comment type="subcellular location">
    <subcellularLocation>
        <location evidence="1">Membrane</location>
        <topology evidence="1">Multi-pass membrane protein</topology>
    </subcellularLocation>
</comment>
<dbReference type="SUPFAM" id="SSF144091">
    <property type="entry name" value="Rhomboid-like"/>
    <property type="match status" value="1"/>
</dbReference>
<dbReference type="InterPro" id="IPR035952">
    <property type="entry name" value="Rhomboid-like_sf"/>
</dbReference>
<feature type="transmembrane region" description="Helical" evidence="6">
    <location>
        <begin position="239"/>
        <end position="263"/>
    </location>
</feature>
<dbReference type="GO" id="GO:0004252">
    <property type="term" value="F:serine-type endopeptidase activity"/>
    <property type="evidence" value="ECO:0007669"/>
    <property type="project" value="InterPro"/>
</dbReference>
<dbReference type="InterPro" id="IPR022764">
    <property type="entry name" value="Peptidase_S54_rhomboid_dom"/>
</dbReference>
<evidence type="ECO:0000313" key="8">
    <source>
        <dbReference type="EMBL" id="KAB5594988.1"/>
    </source>
</evidence>
<keyword evidence="2 6" id="KW-0812">Transmembrane</keyword>
<evidence type="ECO:0000259" key="7">
    <source>
        <dbReference type="PROSITE" id="PS51462"/>
    </source>
</evidence>
<reference evidence="8 9" key="1">
    <citation type="journal article" date="2019" name="Fungal Biol. Biotechnol.">
        <title>Draft genome sequence of fastidious pathogen Ceratobasidium theobromae, which causes vascular-streak dieback in Theobroma cacao.</title>
        <authorList>
            <person name="Ali S.S."/>
            <person name="Asman A."/>
            <person name="Shao J."/>
            <person name="Firmansyah A.P."/>
            <person name="Susilo A.W."/>
            <person name="Rosmana A."/>
            <person name="McMahon P."/>
            <person name="Junaid M."/>
            <person name="Guest D."/>
            <person name="Kheng T.Y."/>
            <person name="Meinhardt L.W."/>
            <person name="Bailey B.A."/>
        </authorList>
    </citation>
    <scope>NUCLEOTIDE SEQUENCE [LARGE SCALE GENOMIC DNA]</scope>
    <source>
        <strain evidence="8 9">CT2</strain>
    </source>
</reference>
<evidence type="ECO:0000256" key="3">
    <source>
        <dbReference type="ARBA" id="ARBA00022989"/>
    </source>
</evidence>
<protein>
    <submittedName>
        <fullName evidence="8">Rhomboid domain containing protein</fullName>
    </submittedName>
</protein>
<dbReference type="InterPro" id="IPR000086">
    <property type="entry name" value="NUDIX_hydrolase_dom"/>
</dbReference>
<dbReference type="SUPFAM" id="SSF55811">
    <property type="entry name" value="Nudix"/>
    <property type="match status" value="1"/>
</dbReference>
<evidence type="ECO:0000313" key="9">
    <source>
        <dbReference type="Proteomes" id="UP000383932"/>
    </source>
</evidence>
<feature type="transmembrane region" description="Helical" evidence="6">
    <location>
        <begin position="195"/>
        <end position="218"/>
    </location>
</feature>
<evidence type="ECO:0000256" key="6">
    <source>
        <dbReference type="SAM" id="Phobius"/>
    </source>
</evidence>
<name>A0A5N5QTK8_9AGAM</name>
<feature type="transmembrane region" description="Helical" evidence="6">
    <location>
        <begin position="153"/>
        <end position="175"/>
    </location>
</feature>
<proteinExistence type="predicted"/>
<feature type="region of interest" description="Disordered" evidence="5">
    <location>
        <begin position="566"/>
        <end position="607"/>
    </location>
</feature>
<keyword evidence="3 6" id="KW-1133">Transmembrane helix</keyword>
<dbReference type="OrthoDB" id="10260614at2759"/>
<keyword evidence="4 6" id="KW-0472">Membrane</keyword>
<dbReference type="CDD" id="cd03426">
    <property type="entry name" value="NUDIX_CoAse_Nudt7"/>
    <property type="match status" value="1"/>
</dbReference>
<organism evidence="8 9">
    <name type="scientific">Ceratobasidium theobromae</name>
    <dbReference type="NCBI Taxonomy" id="1582974"/>
    <lineage>
        <taxon>Eukaryota</taxon>
        <taxon>Fungi</taxon>
        <taxon>Dikarya</taxon>
        <taxon>Basidiomycota</taxon>
        <taxon>Agaricomycotina</taxon>
        <taxon>Agaricomycetes</taxon>
        <taxon>Cantharellales</taxon>
        <taxon>Ceratobasidiaceae</taxon>
        <taxon>Ceratobasidium</taxon>
    </lineage>
</organism>
<dbReference type="PANTHER" id="PTHR12992:SF45">
    <property type="entry name" value="NUDIX HYDROLASE DOMAIN-CONTAINING PROTEIN"/>
    <property type="match status" value="1"/>
</dbReference>
<dbReference type="Pfam" id="PF00293">
    <property type="entry name" value="NUDIX"/>
    <property type="match status" value="1"/>
</dbReference>
<comment type="caution">
    <text evidence="8">The sequence shown here is derived from an EMBL/GenBank/DDBJ whole genome shotgun (WGS) entry which is preliminary data.</text>
</comment>